<reference evidence="1" key="1">
    <citation type="submission" date="2020-08" db="EMBL/GenBank/DDBJ databases">
        <title>Studying the diversity of plant-associated saprophytic bacteria and their role in host health and plant-pathogen interactions.</title>
        <authorList>
            <person name="Potnis N."/>
        </authorList>
    </citation>
    <scope>NUCLEOTIDE SEQUENCE</scope>
    <source>
        <strain evidence="1">F21</strain>
    </source>
</reference>
<dbReference type="RefSeq" id="WP_041854943.1">
    <property type="nucleotide sequence ID" value="NZ_JACIIQ010000032.1"/>
</dbReference>
<dbReference type="AlphaFoldDB" id="A0AB73H564"/>
<evidence type="ECO:0000313" key="1">
    <source>
        <dbReference type="EMBL" id="MBB5672723.1"/>
    </source>
</evidence>
<protein>
    <submittedName>
        <fullName evidence="1">Uncharacterized protein</fullName>
    </submittedName>
</protein>
<dbReference type="EMBL" id="JACIIQ010000032">
    <property type="protein sequence ID" value="MBB5672723.1"/>
    <property type="molecule type" value="Genomic_DNA"/>
</dbReference>
<organism evidence="1">
    <name type="scientific">Xanthomonas arboricola</name>
    <dbReference type="NCBI Taxonomy" id="56448"/>
    <lineage>
        <taxon>Bacteria</taxon>
        <taxon>Pseudomonadati</taxon>
        <taxon>Pseudomonadota</taxon>
        <taxon>Gammaproteobacteria</taxon>
        <taxon>Lysobacterales</taxon>
        <taxon>Lysobacteraceae</taxon>
        <taxon>Xanthomonas</taxon>
    </lineage>
</organism>
<name>A0AB73H564_9XANT</name>
<dbReference type="Proteomes" id="UP000528595">
    <property type="component" value="Unassembled WGS sequence"/>
</dbReference>
<comment type="caution">
    <text evidence="1">The sequence shown here is derived from an EMBL/GenBank/DDBJ whole genome shotgun (WGS) entry which is preliminary data.</text>
</comment>
<proteinExistence type="predicted"/>
<gene>
    <name evidence="1" type="ORF">FHR65_004330</name>
</gene>
<sequence>MTSLDDQFDVFSNTLRLLAEQVVGLSYFLRKIKKPEEGISNIEAAFNNVLSSLYGLMCALKNAGACSSLYEYEAISTLLCIRHVLQHQPGRVRNNLRDSWAKRVHPDAGLLRFPVLADRLPAQPFYIHIGWICDGIAASNNAKQRPSLAAFWNLEGIRAEAEKAGFSLQVSYVCAMSLVQEAARTVVSNYSAHLKAYGEDSEVYLQHFGDVAPVDPYRFAITAQN</sequence>
<accession>A0AB73H564</accession>